<sequence length="131" mass="13468">MIFKIGAMAIIAASLAALVRSYRPELGIQIGIAAGLLILLTAIGEITGLITVIEDMASSYGLDASFLGVIFKVIGIAYVAQFAAQACRDSGEGAIAGKVELAARVVMLALALPTVISLLDDISGMISMQTP</sequence>
<keyword evidence="1" id="KW-0472">Membrane</keyword>
<accession>A0A645IN19</accession>
<proteinExistence type="predicted"/>
<dbReference type="AlphaFoldDB" id="A0A645IN19"/>
<keyword evidence="1" id="KW-0812">Transmembrane</keyword>
<dbReference type="EMBL" id="VSSQ01118978">
    <property type="protein sequence ID" value="MPN52657.1"/>
    <property type="molecule type" value="Genomic_DNA"/>
</dbReference>
<gene>
    <name evidence="2" type="ORF">SDC9_200319</name>
</gene>
<feature type="transmembrane region" description="Helical" evidence="1">
    <location>
        <begin position="31"/>
        <end position="53"/>
    </location>
</feature>
<organism evidence="2">
    <name type="scientific">bioreactor metagenome</name>
    <dbReference type="NCBI Taxonomy" id="1076179"/>
    <lineage>
        <taxon>unclassified sequences</taxon>
        <taxon>metagenomes</taxon>
        <taxon>ecological metagenomes</taxon>
    </lineage>
</organism>
<dbReference type="Pfam" id="PF06686">
    <property type="entry name" value="SpoIIIAC"/>
    <property type="match status" value="2"/>
</dbReference>
<feature type="transmembrane region" description="Helical" evidence="1">
    <location>
        <begin position="101"/>
        <end position="119"/>
    </location>
</feature>
<reference evidence="2" key="1">
    <citation type="submission" date="2019-08" db="EMBL/GenBank/DDBJ databases">
        <authorList>
            <person name="Kucharzyk K."/>
            <person name="Murdoch R.W."/>
            <person name="Higgins S."/>
            <person name="Loffler F."/>
        </authorList>
    </citation>
    <scope>NUCLEOTIDE SEQUENCE</scope>
</reference>
<protein>
    <recommendedName>
        <fullName evidence="3">Stage III sporulation protein AD</fullName>
    </recommendedName>
</protein>
<keyword evidence="1" id="KW-1133">Transmembrane helix</keyword>
<name>A0A645IN19_9ZZZZ</name>
<evidence type="ECO:0000313" key="2">
    <source>
        <dbReference type="EMBL" id="MPN52657.1"/>
    </source>
</evidence>
<comment type="caution">
    <text evidence="2">The sequence shown here is derived from an EMBL/GenBank/DDBJ whole genome shotgun (WGS) entry which is preliminary data.</text>
</comment>
<evidence type="ECO:0008006" key="3">
    <source>
        <dbReference type="Google" id="ProtNLM"/>
    </source>
</evidence>
<feature type="transmembrane region" description="Helical" evidence="1">
    <location>
        <begin position="60"/>
        <end position="81"/>
    </location>
</feature>
<dbReference type="InterPro" id="IPR025664">
    <property type="entry name" value="Spore_III_AC/AD"/>
</dbReference>
<evidence type="ECO:0000256" key="1">
    <source>
        <dbReference type="SAM" id="Phobius"/>
    </source>
</evidence>